<dbReference type="GO" id="GO:0000294">
    <property type="term" value="P:nuclear-transcribed mRNA catabolic process, RNase MRP-dependent"/>
    <property type="evidence" value="ECO:0007669"/>
    <property type="project" value="TreeGrafter"/>
</dbReference>
<dbReference type="PANTHER" id="PTHR28256:SF1">
    <property type="entry name" value="RIBONUCLEASES P_MRP PROTEIN SUBUNIT POP7"/>
    <property type="match status" value="1"/>
</dbReference>
<dbReference type="EMBL" id="ML978713">
    <property type="protein sequence ID" value="KAF2090427.1"/>
    <property type="molecule type" value="Genomic_DNA"/>
</dbReference>
<dbReference type="GO" id="GO:0005655">
    <property type="term" value="C:nucleolar ribonuclease P complex"/>
    <property type="evidence" value="ECO:0007669"/>
    <property type="project" value="InterPro"/>
</dbReference>
<dbReference type="GO" id="GO:0003723">
    <property type="term" value="F:RNA binding"/>
    <property type="evidence" value="ECO:0007669"/>
    <property type="project" value="TreeGrafter"/>
</dbReference>
<name>A0A9P4HZK1_9PEZI</name>
<evidence type="ECO:0000256" key="4">
    <source>
        <dbReference type="SAM" id="MobiDB-lite"/>
    </source>
</evidence>
<sequence>MVVDPTPSEPEQASKPQKLPRLPDYARVEKRPLLHPAIASPYKNRDSQKVVYLKASTPFVSAVKRVRYLLKEIEKRKTQTVLAAKRKQRGDPIMAAAIAAVNHEDDPEEVVIKAAGKSIAKAMDLALYFQKQQDCKVRIRTGSAHAIDDIVEDPAKRRKIAAGKAKQDHEELPETRVRQTSVLEIAVMLH</sequence>
<dbReference type="GO" id="GO:0006364">
    <property type="term" value="P:rRNA processing"/>
    <property type="evidence" value="ECO:0007669"/>
    <property type="project" value="TreeGrafter"/>
</dbReference>
<dbReference type="InterPro" id="IPR014612">
    <property type="entry name" value="Pop7/Rpp20"/>
</dbReference>
<dbReference type="GO" id="GO:0004526">
    <property type="term" value="F:ribonuclease P activity"/>
    <property type="evidence" value="ECO:0007669"/>
    <property type="project" value="TreeGrafter"/>
</dbReference>
<dbReference type="InterPro" id="IPR036882">
    <property type="entry name" value="Alba-like_dom_sf"/>
</dbReference>
<comment type="subcellular location">
    <subcellularLocation>
        <location evidence="1">Nucleus</location>
    </subcellularLocation>
</comment>
<keyword evidence="6" id="KW-1185">Reference proteome</keyword>
<dbReference type="GO" id="GO:0000171">
    <property type="term" value="F:ribonuclease MRP activity"/>
    <property type="evidence" value="ECO:0007669"/>
    <property type="project" value="TreeGrafter"/>
</dbReference>
<dbReference type="AlphaFoldDB" id="A0A9P4HZK1"/>
<dbReference type="Proteomes" id="UP000799776">
    <property type="component" value="Unassembled WGS sequence"/>
</dbReference>
<comment type="caution">
    <text evidence="5">The sequence shown here is derived from an EMBL/GenBank/DDBJ whole genome shotgun (WGS) entry which is preliminary data.</text>
</comment>
<keyword evidence="3" id="KW-0539">Nucleus</keyword>
<organism evidence="5 6">
    <name type="scientific">Saccharata proteae CBS 121410</name>
    <dbReference type="NCBI Taxonomy" id="1314787"/>
    <lineage>
        <taxon>Eukaryota</taxon>
        <taxon>Fungi</taxon>
        <taxon>Dikarya</taxon>
        <taxon>Ascomycota</taxon>
        <taxon>Pezizomycotina</taxon>
        <taxon>Dothideomycetes</taxon>
        <taxon>Dothideomycetes incertae sedis</taxon>
        <taxon>Botryosphaeriales</taxon>
        <taxon>Saccharataceae</taxon>
        <taxon>Saccharata</taxon>
    </lineage>
</organism>
<dbReference type="PANTHER" id="PTHR28256">
    <property type="entry name" value="RIBONUCLEASES P/MRP PROTEIN SUBUNIT POP7"/>
    <property type="match status" value="1"/>
</dbReference>
<dbReference type="InterPro" id="IPR020241">
    <property type="entry name" value="RNase_P/MRP_Pop7_fungi"/>
</dbReference>
<evidence type="ECO:0000256" key="1">
    <source>
        <dbReference type="ARBA" id="ARBA00004123"/>
    </source>
</evidence>
<protein>
    <submittedName>
        <fullName evidence="5">Uncharacterized protein</fullName>
    </submittedName>
</protein>
<reference evidence="5" key="1">
    <citation type="journal article" date="2020" name="Stud. Mycol.">
        <title>101 Dothideomycetes genomes: a test case for predicting lifestyles and emergence of pathogens.</title>
        <authorList>
            <person name="Haridas S."/>
            <person name="Albert R."/>
            <person name="Binder M."/>
            <person name="Bloem J."/>
            <person name="Labutti K."/>
            <person name="Salamov A."/>
            <person name="Andreopoulos B."/>
            <person name="Baker S."/>
            <person name="Barry K."/>
            <person name="Bills G."/>
            <person name="Bluhm B."/>
            <person name="Cannon C."/>
            <person name="Castanera R."/>
            <person name="Culley D."/>
            <person name="Daum C."/>
            <person name="Ezra D."/>
            <person name="Gonzalez J."/>
            <person name="Henrissat B."/>
            <person name="Kuo A."/>
            <person name="Liang C."/>
            <person name="Lipzen A."/>
            <person name="Lutzoni F."/>
            <person name="Magnuson J."/>
            <person name="Mondo S."/>
            <person name="Nolan M."/>
            <person name="Ohm R."/>
            <person name="Pangilinan J."/>
            <person name="Park H.-J."/>
            <person name="Ramirez L."/>
            <person name="Alfaro M."/>
            <person name="Sun H."/>
            <person name="Tritt A."/>
            <person name="Yoshinaga Y."/>
            <person name="Zwiers L.-H."/>
            <person name="Turgeon B."/>
            <person name="Goodwin S."/>
            <person name="Spatafora J."/>
            <person name="Crous P."/>
            <person name="Grigoriev I."/>
        </authorList>
    </citation>
    <scope>NUCLEOTIDE SEQUENCE</scope>
    <source>
        <strain evidence="5">CBS 121410</strain>
    </source>
</reference>
<evidence type="ECO:0000313" key="5">
    <source>
        <dbReference type="EMBL" id="KAF2090427.1"/>
    </source>
</evidence>
<dbReference type="GO" id="GO:0000172">
    <property type="term" value="C:ribonuclease MRP complex"/>
    <property type="evidence" value="ECO:0007669"/>
    <property type="project" value="InterPro"/>
</dbReference>
<evidence type="ECO:0000256" key="3">
    <source>
        <dbReference type="ARBA" id="ARBA00023242"/>
    </source>
</evidence>
<dbReference type="GO" id="GO:0001682">
    <property type="term" value="P:tRNA 5'-leader removal"/>
    <property type="evidence" value="ECO:0007669"/>
    <property type="project" value="InterPro"/>
</dbReference>
<evidence type="ECO:0000313" key="6">
    <source>
        <dbReference type="Proteomes" id="UP000799776"/>
    </source>
</evidence>
<proteinExistence type="predicted"/>
<dbReference type="SUPFAM" id="SSF82704">
    <property type="entry name" value="AlbA-like"/>
    <property type="match status" value="1"/>
</dbReference>
<dbReference type="GO" id="GO:0034965">
    <property type="term" value="P:intronic box C/D snoRNA processing"/>
    <property type="evidence" value="ECO:0007669"/>
    <property type="project" value="TreeGrafter"/>
</dbReference>
<evidence type="ECO:0000256" key="2">
    <source>
        <dbReference type="ARBA" id="ARBA00022694"/>
    </source>
</evidence>
<feature type="region of interest" description="Disordered" evidence="4">
    <location>
        <begin position="1"/>
        <end position="24"/>
    </location>
</feature>
<dbReference type="Gene3D" id="3.30.110.20">
    <property type="entry name" value="Alba-like domain"/>
    <property type="match status" value="1"/>
</dbReference>
<gene>
    <name evidence="5" type="ORF">K490DRAFT_35895</name>
</gene>
<dbReference type="Pfam" id="PF12328">
    <property type="entry name" value="Rpp20"/>
    <property type="match status" value="1"/>
</dbReference>
<accession>A0A9P4HZK1</accession>
<dbReference type="OrthoDB" id="5416589at2759"/>
<keyword evidence="2" id="KW-0819">tRNA processing</keyword>